<name>A0A653D5E2_CALMS</name>
<gene>
    <name evidence="2" type="ORF">CALMAC_LOCUS14436</name>
</gene>
<feature type="region of interest" description="Disordered" evidence="1">
    <location>
        <begin position="1"/>
        <end position="76"/>
    </location>
</feature>
<organism evidence="2 3">
    <name type="scientific">Callosobruchus maculatus</name>
    <name type="common">Southern cowpea weevil</name>
    <name type="synonym">Pulse bruchid</name>
    <dbReference type="NCBI Taxonomy" id="64391"/>
    <lineage>
        <taxon>Eukaryota</taxon>
        <taxon>Metazoa</taxon>
        <taxon>Ecdysozoa</taxon>
        <taxon>Arthropoda</taxon>
        <taxon>Hexapoda</taxon>
        <taxon>Insecta</taxon>
        <taxon>Pterygota</taxon>
        <taxon>Neoptera</taxon>
        <taxon>Endopterygota</taxon>
        <taxon>Coleoptera</taxon>
        <taxon>Polyphaga</taxon>
        <taxon>Cucujiformia</taxon>
        <taxon>Chrysomeloidea</taxon>
        <taxon>Chrysomelidae</taxon>
        <taxon>Bruchinae</taxon>
        <taxon>Bruchini</taxon>
        <taxon>Callosobruchus</taxon>
    </lineage>
</organism>
<dbReference type="Proteomes" id="UP000410492">
    <property type="component" value="Unassembled WGS sequence"/>
</dbReference>
<evidence type="ECO:0000313" key="2">
    <source>
        <dbReference type="EMBL" id="VEN55183.1"/>
    </source>
</evidence>
<proteinExistence type="predicted"/>
<feature type="compositionally biased region" description="Low complexity" evidence="1">
    <location>
        <begin position="30"/>
        <end position="43"/>
    </location>
</feature>
<protein>
    <submittedName>
        <fullName evidence="2">Uncharacterized protein</fullName>
    </submittedName>
</protein>
<dbReference type="EMBL" id="CAACVG010010174">
    <property type="protein sequence ID" value="VEN55183.1"/>
    <property type="molecule type" value="Genomic_DNA"/>
</dbReference>
<keyword evidence="3" id="KW-1185">Reference proteome</keyword>
<evidence type="ECO:0000313" key="3">
    <source>
        <dbReference type="Proteomes" id="UP000410492"/>
    </source>
</evidence>
<dbReference type="AlphaFoldDB" id="A0A653D5E2"/>
<sequence length="116" mass="12623">MQIKHPTVSLAPDNYAQPIEQVANNHPCPSNSAGNSSQSTSTQISEYSDIDPQVVPSTSSTLSNIPSTCKTGPGQTQIASYIPKRVTPKYKQIIDEKLIRLFTDSRGSRVSPIYSE</sequence>
<accession>A0A653D5E2</accession>
<reference evidence="2 3" key="1">
    <citation type="submission" date="2019-01" db="EMBL/GenBank/DDBJ databases">
        <authorList>
            <person name="Sayadi A."/>
        </authorList>
    </citation>
    <scope>NUCLEOTIDE SEQUENCE [LARGE SCALE GENOMIC DNA]</scope>
</reference>
<feature type="compositionally biased region" description="Polar residues" evidence="1">
    <location>
        <begin position="55"/>
        <end position="76"/>
    </location>
</feature>
<evidence type="ECO:0000256" key="1">
    <source>
        <dbReference type="SAM" id="MobiDB-lite"/>
    </source>
</evidence>
<dbReference type="OrthoDB" id="10044490at2759"/>